<gene>
    <name evidence="2" type="ORF">HIJ39_02445</name>
</gene>
<dbReference type="CDD" id="cd05233">
    <property type="entry name" value="SDR_c"/>
    <property type="match status" value="1"/>
</dbReference>
<dbReference type="SUPFAM" id="SSF51735">
    <property type="entry name" value="NAD(P)-binding Rossmann-fold domains"/>
    <property type="match status" value="1"/>
</dbReference>
<dbReference type="PROSITE" id="PS00061">
    <property type="entry name" value="ADH_SHORT"/>
    <property type="match status" value="1"/>
</dbReference>
<dbReference type="EMBL" id="JABBVZ010000005">
    <property type="protein sequence ID" value="NMP21220.1"/>
    <property type="molecule type" value="Genomic_DNA"/>
</dbReference>
<comment type="caution">
    <text evidence="2">The sequence shown here is derived from an EMBL/GenBank/DDBJ whole genome shotgun (WGS) entry which is preliminary data.</text>
</comment>
<keyword evidence="3" id="KW-1185">Reference proteome</keyword>
<sequence>MARKVIIATGLSSAIGQALLDLVRLPVVALGRTPVARPGVAFIPADFRKPMELWGPSLERWLREQDAEVSGLVHLAGVVFSDRMEGTTWDEWRMMLDVNLSSAWALGRALSPWMAPESSVVLVGSVDAQYQSRLGPAAGYGAAKAGLSGLMRHWATEWGPRGVRVNLVSLGALASGMGTQDEAAEAAVCQRIALNRLGRPDEAAQVIAFLLSPSASYVTGATIPVDGGLNLSY</sequence>
<accession>A0A7Y0L0Y5</accession>
<evidence type="ECO:0000313" key="2">
    <source>
        <dbReference type="EMBL" id="NMP21220.1"/>
    </source>
</evidence>
<dbReference type="PANTHER" id="PTHR42760">
    <property type="entry name" value="SHORT-CHAIN DEHYDROGENASES/REDUCTASES FAMILY MEMBER"/>
    <property type="match status" value="1"/>
</dbReference>
<dbReference type="GO" id="GO:0016616">
    <property type="term" value="F:oxidoreductase activity, acting on the CH-OH group of donors, NAD or NADP as acceptor"/>
    <property type="evidence" value="ECO:0007669"/>
    <property type="project" value="TreeGrafter"/>
</dbReference>
<name>A0A7Y0L0Y5_9FIRM</name>
<reference evidence="2 3" key="1">
    <citation type="submission" date="2020-04" db="EMBL/GenBank/DDBJ databases">
        <authorList>
            <person name="Zhang R."/>
            <person name="Schippers A."/>
        </authorList>
    </citation>
    <scope>NUCLEOTIDE SEQUENCE [LARGE SCALE GENOMIC DNA]</scope>
    <source>
        <strain evidence="2 3">DSM 109850</strain>
    </source>
</reference>
<dbReference type="Proteomes" id="UP000533476">
    <property type="component" value="Unassembled WGS sequence"/>
</dbReference>
<dbReference type="Pfam" id="PF13561">
    <property type="entry name" value="adh_short_C2"/>
    <property type="match status" value="1"/>
</dbReference>
<protein>
    <submittedName>
        <fullName evidence="2">SDR family oxidoreductase</fullName>
    </submittedName>
</protein>
<proteinExistence type="inferred from homology"/>
<dbReference type="AlphaFoldDB" id="A0A7Y0L0Y5"/>
<dbReference type="RefSeq" id="WP_169096346.1">
    <property type="nucleotide sequence ID" value="NZ_JABBVZ010000005.1"/>
</dbReference>
<evidence type="ECO:0000256" key="1">
    <source>
        <dbReference type="ARBA" id="ARBA00006484"/>
    </source>
</evidence>
<evidence type="ECO:0000313" key="3">
    <source>
        <dbReference type="Proteomes" id="UP000533476"/>
    </source>
</evidence>
<dbReference type="InterPro" id="IPR002347">
    <property type="entry name" value="SDR_fam"/>
</dbReference>
<dbReference type="InterPro" id="IPR036291">
    <property type="entry name" value="NAD(P)-bd_dom_sf"/>
</dbReference>
<dbReference type="InterPro" id="IPR020904">
    <property type="entry name" value="Sc_DH/Rdtase_CS"/>
</dbReference>
<dbReference type="Gene3D" id="3.40.50.720">
    <property type="entry name" value="NAD(P)-binding Rossmann-like Domain"/>
    <property type="match status" value="1"/>
</dbReference>
<dbReference type="PRINTS" id="PR00081">
    <property type="entry name" value="GDHRDH"/>
</dbReference>
<organism evidence="2 3">
    <name type="scientific">Sulfobacillus harzensis</name>
    <dbReference type="NCBI Taxonomy" id="2729629"/>
    <lineage>
        <taxon>Bacteria</taxon>
        <taxon>Bacillati</taxon>
        <taxon>Bacillota</taxon>
        <taxon>Clostridia</taxon>
        <taxon>Eubacteriales</taxon>
        <taxon>Clostridiales Family XVII. Incertae Sedis</taxon>
        <taxon>Sulfobacillus</taxon>
    </lineage>
</organism>
<comment type="similarity">
    <text evidence="1">Belongs to the short-chain dehydrogenases/reductases (SDR) family.</text>
</comment>